<reference evidence="3 4" key="1">
    <citation type="journal article" date="2018" name="Sci. Data">
        <title>The draft genome sequence of cork oak.</title>
        <authorList>
            <person name="Ramos A.M."/>
            <person name="Usie A."/>
            <person name="Barbosa P."/>
            <person name="Barros P.M."/>
            <person name="Capote T."/>
            <person name="Chaves I."/>
            <person name="Simoes F."/>
            <person name="Abreu I."/>
            <person name="Carrasquinho I."/>
            <person name="Faro C."/>
            <person name="Guimaraes J.B."/>
            <person name="Mendonca D."/>
            <person name="Nobrega F."/>
            <person name="Rodrigues L."/>
            <person name="Saibo N.J.M."/>
            <person name="Varela M.C."/>
            <person name="Egas C."/>
            <person name="Matos J."/>
            <person name="Miguel C.M."/>
            <person name="Oliveira M.M."/>
            <person name="Ricardo C.P."/>
            <person name="Goncalves S."/>
        </authorList>
    </citation>
    <scope>NUCLEOTIDE SEQUENCE [LARGE SCALE GENOMIC DNA]</scope>
    <source>
        <strain evidence="4">cv. HL8</strain>
    </source>
</reference>
<evidence type="ECO:0000256" key="2">
    <source>
        <dbReference type="SAM" id="Phobius"/>
    </source>
</evidence>
<comment type="caution">
    <text evidence="3">The sequence shown here is derived from an EMBL/GenBank/DDBJ whole genome shotgun (WGS) entry which is preliminary data.</text>
</comment>
<keyword evidence="2" id="KW-1133">Transmembrane helix</keyword>
<organism evidence="3 4">
    <name type="scientific">Quercus suber</name>
    <name type="common">Cork oak</name>
    <dbReference type="NCBI Taxonomy" id="58331"/>
    <lineage>
        <taxon>Eukaryota</taxon>
        <taxon>Viridiplantae</taxon>
        <taxon>Streptophyta</taxon>
        <taxon>Embryophyta</taxon>
        <taxon>Tracheophyta</taxon>
        <taxon>Spermatophyta</taxon>
        <taxon>Magnoliopsida</taxon>
        <taxon>eudicotyledons</taxon>
        <taxon>Gunneridae</taxon>
        <taxon>Pentapetalae</taxon>
        <taxon>rosids</taxon>
        <taxon>fabids</taxon>
        <taxon>Fagales</taxon>
        <taxon>Fagaceae</taxon>
        <taxon>Quercus</taxon>
    </lineage>
</organism>
<keyword evidence="4" id="KW-1185">Reference proteome</keyword>
<feature type="transmembrane region" description="Helical" evidence="2">
    <location>
        <begin position="130"/>
        <end position="152"/>
    </location>
</feature>
<keyword evidence="1" id="KW-0407">Ion channel</keyword>
<accession>A0AAW0LS48</accession>
<sequence>MRGTESTNKVKFLNAIVLFQYVPRVYQIYLSWRKLITTDKKFDRIILVLGAFCLLARSVDHNSGDLSFINDICPINVPYTTSTFDFGIFLLALQSGVLESPDFPQKLYFSFWWGMRNLSSLGENLQTSSYIWENCFALSISIFGLILFLYFLGNLQ</sequence>
<evidence type="ECO:0000313" key="3">
    <source>
        <dbReference type="EMBL" id="KAK7854289.1"/>
    </source>
</evidence>
<dbReference type="GO" id="GO:0034220">
    <property type="term" value="P:monoatomic ion transmembrane transport"/>
    <property type="evidence" value="ECO:0007669"/>
    <property type="project" value="UniProtKB-KW"/>
</dbReference>
<dbReference type="GO" id="GO:0016020">
    <property type="term" value="C:membrane"/>
    <property type="evidence" value="ECO:0007669"/>
    <property type="project" value="UniProtKB-SubCell"/>
</dbReference>
<dbReference type="EMBL" id="PKMF04000057">
    <property type="protein sequence ID" value="KAK7854289.1"/>
    <property type="molecule type" value="Genomic_DNA"/>
</dbReference>
<proteinExistence type="predicted"/>
<evidence type="ECO:0000313" key="4">
    <source>
        <dbReference type="Proteomes" id="UP000237347"/>
    </source>
</evidence>
<dbReference type="PANTHER" id="PTHR45651:SF68">
    <property type="entry name" value="ION TRANSPORT DOMAIN-CONTAINING PROTEIN"/>
    <property type="match status" value="1"/>
</dbReference>
<protein>
    <submittedName>
        <fullName evidence="3">Cyclic nucleotide-gated ion channel 1</fullName>
    </submittedName>
</protein>
<feature type="non-terminal residue" evidence="3">
    <location>
        <position position="156"/>
    </location>
</feature>
<dbReference type="AlphaFoldDB" id="A0AAW0LS48"/>
<dbReference type="Proteomes" id="UP000237347">
    <property type="component" value="Unassembled WGS sequence"/>
</dbReference>
<dbReference type="PANTHER" id="PTHR45651">
    <property type="entry name" value="CYCLIC NUCLEOTIDE-GATED ION CHANNEL 15-RELATED-RELATED"/>
    <property type="match status" value="1"/>
</dbReference>
<keyword evidence="1" id="KW-0813">Transport</keyword>
<keyword evidence="2" id="KW-0812">Transmembrane</keyword>
<keyword evidence="2" id="KW-0472">Membrane</keyword>
<gene>
    <name evidence="3" type="primary">CNGC1_53</name>
    <name evidence="3" type="ORF">CFP56_032878</name>
</gene>
<keyword evidence="1" id="KW-0406">Ion transport</keyword>
<evidence type="ECO:0000256" key="1">
    <source>
        <dbReference type="ARBA" id="ARBA00023303"/>
    </source>
</evidence>
<name>A0AAW0LS48_QUESU</name>